<sequence length="88" mass="9761">MEKVIEFIATDGLVMVPTLLILGEFIKRSQYIKNELIPFILLVISMILTPLILGGFSADNIVQSVLVTGVSVLGNQMYKQATYLSKEE</sequence>
<feature type="transmembrane region" description="Helical" evidence="1">
    <location>
        <begin position="36"/>
        <end position="55"/>
    </location>
</feature>
<organism evidence="2 3">
    <name type="scientific">Vagococcus lutrae</name>
    <dbReference type="NCBI Taxonomy" id="81947"/>
    <lineage>
        <taxon>Bacteria</taxon>
        <taxon>Bacillati</taxon>
        <taxon>Bacillota</taxon>
        <taxon>Bacilli</taxon>
        <taxon>Lactobacillales</taxon>
        <taxon>Enterococcaceae</taxon>
        <taxon>Vagococcus</taxon>
    </lineage>
</organism>
<protein>
    <submittedName>
        <fullName evidence="2">Phage holin family protein</fullName>
    </submittedName>
</protein>
<evidence type="ECO:0000313" key="2">
    <source>
        <dbReference type="EMBL" id="WCG23709.1"/>
    </source>
</evidence>
<dbReference type="GeneID" id="72385636"/>
<evidence type="ECO:0000256" key="1">
    <source>
        <dbReference type="SAM" id="Phobius"/>
    </source>
</evidence>
<gene>
    <name evidence="2" type="ORF">PML95_10075</name>
</gene>
<dbReference type="EMBL" id="CP116508">
    <property type="protein sequence ID" value="WCG23709.1"/>
    <property type="molecule type" value="Genomic_DNA"/>
</dbReference>
<dbReference type="InterPro" id="IPR032111">
    <property type="entry name" value="Clostridium_phage_holin"/>
</dbReference>
<dbReference type="Pfam" id="PF16079">
    <property type="entry name" value="Phage_holin_5_2"/>
    <property type="match status" value="1"/>
</dbReference>
<geneLocation type="plasmid" evidence="2 3">
    <name>pK204-1-A</name>
</geneLocation>
<dbReference type="Proteomes" id="UP001179600">
    <property type="component" value="Plasmid pK204-1-A"/>
</dbReference>
<keyword evidence="1" id="KW-0812">Transmembrane</keyword>
<keyword evidence="1" id="KW-0472">Membrane</keyword>
<reference evidence="2" key="1">
    <citation type="submission" date="2023-01" db="EMBL/GenBank/DDBJ databases">
        <title>Oxazolidinone resistance genes in florfenicol resistant enterococci from beef cattle and veal calves at slaughter.</title>
        <authorList>
            <person name="Biggel M."/>
        </authorList>
    </citation>
    <scope>NUCLEOTIDE SEQUENCE</scope>
    <source>
        <strain evidence="2">K204-1</strain>
        <plasmid evidence="2">pK204-1-A</plasmid>
    </source>
</reference>
<dbReference type="RefSeq" id="WP_248848571.1">
    <property type="nucleotide sequence ID" value="NZ_CP097017.1"/>
</dbReference>
<keyword evidence="1" id="KW-1133">Transmembrane helix</keyword>
<proteinExistence type="predicted"/>
<name>A0AAE9XG93_9ENTE</name>
<dbReference type="AlphaFoldDB" id="A0AAE9XG93"/>
<accession>A0AAE9XG93</accession>
<keyword evidence="2" id="KW-0614">Plasmid</keyword>
<evidence type="ECO:0000313" key="3">
    <source>
        <dbReference type="Proteomes" id="UP001179600"/>
    </source>
</evidence>